<dbReference type="PANTHER" id="PTHR43576:SF2">
    <property type="entry name" value="INTRACELLULAR EXO-ALPHA-L-ARABINOFURANOSIDASE 2"/>
    <property type="match status" value="1"/>
</dbReference>
<comment type="subunit">
    <text evidence="3">Homohexamer; trimer of dimers.</text>
</comment>
<dbReference type="GO" id="GO:0046556">
    <property type="term" value="F:alpha-L-arabinofuranosidase activity"/>
    <property type="evidence" value="ECO:0007669"/>
    <property type="project" value="UniProtKB-EC"/>
</dbReference>
<protein>
    <recommendedName>
        <fullName evidence="4">non-reducing end alpha-L-arabinofuranosidase</fullName>
        <ecNumber evidence="4">3.2.1.55</ecNumber>
    </recommendedName>
</protein>
<reference evidence="11" key="1">
    <citation type="submission" date="2018-02" db="EMBL/GenBank/DDBJ databases">
        <authorList>
            <person name="Clavel T."/>
            <person name="Strowig T."/>
        </authorList>
    </citation>
    <scope>NUCLEOTIDE SEQUENCE [LARGE SCALE GENOMIC DNA]</scope>
    <source>
        <strain evidence="11">DSM 103720</strain>
    </source>
</reference>
<evidence type="ECO:0000313" key="11">
    <source>
        <dbReference type="Proteomes" id="UP000244905"/>
    </source>
</evidence>
<dbReference type="SMART" id="SM00813">
    <property type="entry name" value="Alpha-L-AF_C"/>
    <property type="match status" value="1"/>
</dbReference>
<proteinExistence type="inferred from homology"/>
<accession>A0A2V1IIX7</accession>
<dbReference type="InterPro" id="IPR055235">
    <property type="entry name" value="ASD1_cat"/>
</dbReference>
<comment type="similarity">
    <text evidence="2">Belongs to the glycosyl hydrolase 51 family.</text>
</comment>
<dbReference type="PANTHER" id="PTHR43576">
    <property type="entry name" value="ALPHA-L-ARABINOFURANOSIDASE C-RELATED"/>
    <property type="match status" value="1"/>
</dbReference>
<dbReference type="Gene3D" id="3.20.20.80">
    <property type="entry name" value="Glycosidases"/>
    <property type="match status" value="1"/>
</dbReference>
<dbReference type="EC" id="3.2.1.55" evidence="4"/>
<evidence type="ECO:0000256" key="8">
    <source>
        <dbReference type="SAM" id="SignalP"/>
    </source>
</evidence>
<comment type="caution">
    <text evidence="10">The sequence shown here is derived from an EMBL/GenBank/DDBJ whole genome shotgun (WGS) entry which is preliminary data.</text>
</comment>
<dbReference type="GeneID" id="82526629"/>
<dbReference type="GO" id="GO:0000272">
    <property type="term" value="P:polysaccharide catabolic process"/>
    <property type="evidence" value="ECO:0007669"/>
    <property type="project" value="TreeGrafter"/>
</dbReference>
<dbReference type="SUPFAM" id="SSF51011">
    <property type="entry name" value="Glycosyl hydrolase domain"/>
    <property type="match status" value="1"/>
</dbReference>
<name>A0A2V1IIX7_9BACT</name>
<dbReference type="SUPFAM" id="SSF51445">
    <property type="entry name" value="(Trans)glycosidases"/>
    <property type="match status" value="1"/>
</dbReference>
<evidence type="ECO:0000256" key="1">
    <source>
        <dbReference type="ARBA" id="ARBA00001462"/>
    </source>
</evidence>
<dbReference type="EMBL" id="PUEC01000022">
    <property type="protein sequence ID" value="PWB01339.1"/>
    <property type="molecule type" value="Genomic_DNA"/>
</dbReference>
<keyword evidence="8" id="KW-0732">Signal</keyword>
<gene>
    <name evidence="10" type="ORF">C5O23_09785</name>
</gene>
<keyword evidence="5" id="KW-0378">Hydrolase</keyword>
<keyword evidence="11" id="KW-1185">Reference proteome</keyword>
<sequence>MNIKSLSLAFATAALSLTAAAAGKVNVSLNPTDSAPVIEPEIYGQFTEHLGRCIYGGIWVGEDSEIPNTRGYRNDVLEAIRELKVPVMRWPGGCFADEYHWMDGIGPREQRPRMVNTNWGGTVEDNSFGTHEFLDLCELTGVEPYISGNVGSGSVEELAKWVEYMTANDGPMAKLRKENGREKPWKLKYLGIGNETWGCGGNMTPEYYSDIYRRYATYCRNFNGNQLYKIGCGADAYNYNWTDVCMKNAGRMMDGISLHYYCVDDWSNKGAAREFDQDGYYWLMGKAFDIDTLIRAHSQIMDKYDPEKRVGLLVDEWGTWWEVEPGTNPGHLYQQNTMRDALVAALSLNVFNSHADRVRMANIAQFANVLQAMLLTKDEFMVKTPTFYVFKSYAAHQGARLVPLTTDAGLMTVRKGRTVPVLTASASVKDGVTTVSLVNVLLDKPQEVVIDLGGIKASKVSGEVLTAADVHDYNDFGQAEKVALKPFSGAKIKNGKVTLTMPAHSIVTLSLN</sequence>
<evidence type="ECO:0000259" key="9">
    <source>
        <dbReference type="SMART" id="SM00813"/>
    </source>
</evidence>
<dbReference type="InterPro" id="IPR013780">
    <property type="entry name" value="Glyco_hydro_b"/>
</dbReference>
<dbReference type="Gene3D" id="2.60.40.1180">
    <property type="entry name" value="Golgi alpha-mannosidase II"/>
    <property type="match status" value="1"/>
</dbReference>
<evidence type="ECO:0000256" key="2">
    <source>
        <dbReference type="ARBA" id="ARBA00007186"/>
    </source>
</evidence>
<evidence type="ECO:0000256" key="5">
    <source>
        <dbReference type="ARBA" id="ARBA00022801"/>
    </source>
</evidence>
<feature type="chain" id="PRO_5016108915" description="non-reducing end alpha-L-arabinofuranosidase" evidence="8">
    <location>
        <begin position="22"/>
        <end position="512"/>
    </location>
</feature>
<keyword evidence="7" id="KW-0326">Glycosidase</keyword>
<dbReference type="AlphaFoldDB" id="A0A2V1IIX7"/>
<dbReference type="RefSeq" id="WP_107032763.1">
    <property type="nucleotide sequence ID" value="NZ_CAJSYL010000011.1"/>
</dbReference>
<comment type="catalytic activity">
    <reaction evidence="1">
        <text>Hydrolysis of terminal non-reducing alpha-L-arabinofuranoside residues in alpha-L-arabinosides.</text>
        <dbReference type="EC" id="3.2.1.55"/>
    </reaction>
</comment>
<dbReference type="Proteomes" id="UP000244905">
    <property type="component" value="Unassembled WGS sequence"/>
</dbReference>
<evidence type="ECO:0000256" key="3">
    <source>
        <dbReference type="ARBA" id="ARBA00011165"/>
    </source>
</evidence>
<dbReference type="Pfam" id="PF22848">
    <property type="entry name" value="ASD1_dom"/>
    <property type="match status" value="1"/>
</dbReference>
<evidence type="ECO:0000256" key="4">
    <source>
        <dbReference type="ARBA" id="ARBA00012670"/>
    </source>
</evidence>
<dbReference type="InterPro" id="IPR017853">
    <property type="entry name" value="GH"/>
</dbReference>
<feature type="domain" description="Alpha-L-arabinofuranosidase C-terminal" evidence="9">
    <location>
        <begin position="315"/>
        <end position="505"/>
    </location>
</feature>
<feature type="signal peptide" evidence="8">
    <location>
        <begin position="1"/>
        <end position="21"/>
    </location>
</feature>
<evidence type="ECO:0000256" key="7">
    <source>
        <dbReference type="ARBA" id="ARBA00023295"/>
    </source>
</evidence>
<evidence type="ECO:0000313" key="10">
    <source>
        <dbReference type="EMBL" id="PWB01339.1"/>
    </source>
</evidence>
<dbReference type="GO" id="GO:0046373">
    <property type="term" value="P:L-arabinose metabolic process"/>
    <property type="evidence" value="ECO:0007669"/>
    <property type="project" value="InterPro"/>
</dbReference>
<dbReference type="Pfam" id="PF06964">
    <property type="entry name" value="Alpha-L-AF_C"/>
    <property type="match status" value="1"/>
</dbReference>
<dbReference type="InterPro" id="IPR010720">
    <property type="entry name" value="Alpha-L-AF_C"/>
</dbReference>
<organism evidence="10 11">
    <name type="scientific">Duncaniella muris</name>
    <dbReference type="NCBI Taxonomy" id="2094150"/>
    <lineage>
        <taxon>Bacteria</taxon>
        <taxon>Pseudomonadati</taxon>
        <taxon>Bacteroidota</taxon>
        <taxon>Bacteroidia</taxon>
        <taxon>Bacteroidales</taxon>
        <taxon>Muribaculaceae</taxon>
        <taxon>Duncaniella</taxon>
    </lineage>
</organism>
<evidence type="ECO:0000256" key="6">
    <source>
        <dbReference type="ARBA" id="ARBA00023277"/>
    </source>
</evidence>
<keyword evidence="6" id="KW-0119">Carbohydrate metabolism</keyword>